<sequence>MVHGKLGVGTEAEPFEHRARIVLTGSDPAQNVMNMGTKFIGVMGGTLDLHGEARKSWTKLTTTAPKGTDKLTVEDPDGWRVGDRIVVASTDYDPLQAEEATIKAISGGTITLDKTLANAHWGTVQTVAGRPLDERAEVALLSRNVTVEGEQASSAGGFGGQIMVMGGTARIDGTELTRMGQKNILRRYPIHFHMLGNAGENSYVRGSSLHKTFNRCVTIHGTNKLNLTGNVCHDHLGHGFFMEDGAEVDNVLDGNLGMTSRRPAVGERLLPSDESPATFWVTNPDNVLRNNVAAGGFGIGFWLAFPEHPTGLFAKDRPAETAAIWPRRTPLGAFSGNAAHSYEGDGLHVDRGPRPNGTIETAHHSARENPADTKSPTVVTSFEDFTGYKNRGRAVWLRGSNHVLSDPTLADNAIGATFASDESFLEDGLVVGESANKGTPRSWETKGLDGRSLPRFWDADFPIRGFEYYDGRVGAERTAFANFSPNTQRRAGALGFNLSNHFNLHPKNFATALSFVDANRVYLLDPEANMDGDRSSVFLDTDGSVTGTAGRTVAANNPFLLDGSCARRDEWNAHVCATEYATLDVGTLDGDPAAIKPLKLTREDGVSQTLMGCCDDSTTAHSSILPNAAYDVAFNGATPKKARFVLARGSGRFVRLGLDYPVEPKVTKYGCDVAGTGWCGGGKAASLAELDARTVSGYYYDAAAKKLHLKIVAGGTDYEELQVAPSPIVGGAAPPETAGTGTGLKGEYFDNTDLTALKTTRTDGTVAFDWGYGIPPGTALTGADTFSARWTGEIEAPETADYNFVTTSDDGVRLWVCGRLVVDDWTDHAATDRRSSAPIPLTAGQRCEVRMEYYENGGGAVAKLQWDYAGYRTHPVPRKQLYAAP</sequence>
<evidence type="ECO:0000259" key="8">
    <source>
        <dbReference type="PROSITE" id="PS51820"/>
    </source>
</evidence>
<dbReference type="EMBL" id="CP045121">
    <property type="protein sequence ID" value="QIN79004.1"/>
    <property type="molecule type" value="Genomic_DNA"/>
</dbReference>
<keyword evidence="9" id="KW-0812">Transmembrane</keyword>
<keyword evidence="10" id="KW-1185">Reference proteome</keyword>
<evidence type="ECO:0000313" key="9">
    <source>
        <dbReference type="EMBL" id="QIN79004.1"/>
    </source>
</evidence>
<dbReference type="Pfam" id="PF24606">
    <property type="entry name" value="CEMIP_beta-hel"/>
    <property type="match status" value="1"/>
</dbReference>
<dbReference type="Pfam" id="PF07691">
    <property type="entry name" value="PA14"/>
    <property type="match status" value="1"/>
</dbReference>
<reference evidence="9 10" key="1">
    <citation type="submission" date="2019-10" db="EMBL/GenBank/DDBJ databases">
        <title>Rubrobacter sp nov SCSIO 52915 isolated from a deep-sea sediment in the South China Sea.</title>
        <authorList>
            <person name="Chen R.W."/>
        </authorList>
    </citation>
    <scope>NUCLEOTIDE SEQUENCE [LARGE SCALE GENOMIC DNA]</scope>
    <source>
        <strain evidence="9 10">SCSIO 52915</strain>
    </source>
</reference>
<evidence type="ECO:0000256" key="3">
    <source>
        <dbReference type="ARBA" id="ARBA00022729"/>
    </source>
</evidence>
<accession>A0A6G8PXP4</accession>
<name>A0A6G8PXP4_9ACTN</name>
<dbReference type="AlphaFoldDB" id="A0A6G8PXP4"/>
<dbReference type="InterPro" id="IPR037524">
    <property type="entry name" value="PA14/GLEYA"/>
</dbReference>
<dbReference type="Gene3D" id="2.160.20.10">
    <property type="entry name" value="Single-stranded right-handed beta-helix, Pectin lyase-like"/>
    <property type="match status" value="1"/>
</dbReference>
<feature type="compositionally biased region" description="Basic and acidic residues" evidence="6">
    <location>
        <begin position="361"/>
        <end position="371"/>
    </location>
</feature>
<keyword evidence="2" id="KW-0472">Membrane</keyword>
<evidence type="ECO:0000256" key="1">
    <source>
        <dbReference type="ARBA" id="ARBA00004236"/>
    </source>
</evidence>
<dbReference type="InterPro" id="IPR055401">
    <property type="entry name" value="CEMIP_beta-hel_dom"/>
</dbReference>
<dbReference type="SMART" id="SM00758">
    <property type="entry name" value="PA14"/>
    <property type="match status" value="1"/>
</dbReference>
<dbReference type="InterPro" id="IPR019316">
    <property type="entry name" value="G8_domain"/>
</dbReference>
<dbReference type="GO" id="GO:0005886">
    <property type="term" value="C:plasma membrane"/>
    <property type="evidence" value="ECO:0007669"/>
    <property type="project" value="UniProtKB-SubCell"/>
</dbReference>
<dbReference type="InterPro" id="IPR052387">
    <property type="entry name" value="Fibrocystin"/>
</dbReference>
<feature type="domain" description="PA14" evidence="8">
    <location>
        <begin position="739"/>
        <end position="880"/>
    </location>
</feature>
<dbReference type="InterPro" id="IPR011658">
    <property type="entry name" value="PA14_dom"/>
</dbReference>
<evidence type="ECO:0000259" key="7">
    <source>
        <dbReference type="PROSITE" id="PS51484"/>
    </source>
</evidence>
<evidence type="ECO:0000256" key="6">
    <source>
        <dbReference type="SAM" id="MobiDB-lite"/>
    </source>
</evidence>
<dbReference type="PROSITE" id="PS51484">
    <property type="entry name" value="G8"/>
    <property type="match status" value="1"/>
</dbReference>
<protein>
    <submittedName>
        <fullName evidence="9">Transmembrane domain-containing protein</fullName>
    </submittedName>
</protein>
<gene>
    <name evidence="9" type="ORF">GBA65_11260</name>
</gene>
<dbReference type="InterPro" id="IPR011050">
    <property type="entry name" value="Pectin_lyase_fold/virulence"/>
</dbReference>
<keyword evidence="3" id="KW-0732">Signal</keyword>
<dbReference type="Pfam" id="PF10162">
    <property type="entry name" value="G8"/>
    <property type="match status" value="1"/>
</dbReference>
<feature type="region of interest" description="Disordered" evidence="6">
    <location>
        <begin position="346"/>
        <end position="377"/>
    </location>
</feature>
<dbReference type="PANTHER" id="PTHR46769">
    <property type="entry name" value="POLYCYSTIC KIDNEY AND HEPATIC DISEASE 1 (AUTOSOMAL RECESSIVE)-LIKE 1"/>
    <property type="match status" value="1"/>
</dbReference>
<evidence type="ECO:0000256" key="5">
    <source>
        <dbReference type="ARBA" id="ARBA00023180"/>
    </source>
</evidence>
<dbReference type="SUPFAM" id="SSF51126">
    <property type="entry name" value="Pectin lyase-like"/>
    <property type="match status" value="1"/>
</dbReference>
<dbReference type="PANTHER" id="PTHR46769:SF2">
    <property type="entry name" value="FIBROCYSTIN-L ISOFORM 2 PRECURSOR-RELATED"/>
    <property type="match status" value="1"/>
</dbReference>
<dbReference type="SUPFAM" id="SSF56988">
    <property type="entry name" value="Anthrax protective antigen"/>
    <property type="match status" value="1"/>
</dbReference>
<evidence type="ECO:0000256" key="2">
    <source>
        <dbReference type="ARBA" id="ARBA00022475"/>
    </source>
</evidence>
<dbReference type="InterPro" id="IPR012334">
    <property type="entry name" value="Pectin_lyas_fold"/>
</dbReference>
<keyword evidence="2" id="KW-1003">Cell membrane</keyword>
<dbReference type="Gene3D" id="3.90.182.10">
    <property type="entry name" value="Toxin - Anthrax Protective Antigen,domain 1"/>
    <property type="match status" value="1"/>
</dbReference>
<dbReference type="PROSITE" id="PS51820">
    <property type="entry name" value="PA14"/>
    <property type="match status" value="1"/>
</dbReference>
<keyword evidence="5" id="KW-0325">Glycoprotein</keyword>
<evidence type="ECO:0000256" key="4">
    <source>
        <dbReference type="ARBA" id="ARBA00022737"/>
    </source>
</evidence>
<feature type="domain" description="G8" evidence="7">
    <location>
        <begin position="1"/>
        <end position="62"/>
    </location>
</feature>
<organism evidence="9 10">
    <name type="scientific">Rubrobacter marinus</name>
    <dbReference type="NCBI Taxonomy" id="2653852"/>
    <lineage>
        <taxon>Bacteria</taxon>
        <taxon>Bacillati</taxon>
        <taxon>Actinomycetota</taxon>
        <taxon>Rubrobacteria</taxon>
        <taxon>Rubrobacterales</taxon>
        <taxon>Rubrobacteraceae</taxon>
        <taxon>Rubrobacter</taxon>
    </lineage>
</organism>
<dbReference type="Proteomes" id="UP000502706">
    <property type="component" value="Chromosome"/>
</dbReference>
<proteinExistence type="predicted"/>
<dbReference type="KEGG" id="rmar:GBA65_11260"/>
<comment type="subcellular location">
    <subcellularLocation>
        <location evidence="1">Cell membrane</location>
    </subcellularLocation>
</comment>
<keyword evidence="4" id="KW-0677">Repeat</keyword>
<evidence type="ECO:0000313" key="10">
    <source>
        <dbReference type="Proteomes" id="UP000502706"/>
    </source>
</evidence>